<dbReference type="CDD" id="cd24032">
    <property type="entry name" value="ASKHA_NBD_TsaB"/>
    <property type="match status" value="1"/>
</dbReference>
<dbReference type="PANTHER" id="PTHR11735">
    <property type="entry name" value="TRNA N6-ADENOSINE THREONYLCARBAMOYLTRANSFERASE"/>
    <property type="match status" value="1"/>
</dbReference>
<gene>
    <name evidence="2" type="primary">tsaB_9</name>
    <name evidence="2" type="ORF">SDC9_47038</name>
</gene>
<dbReference type="EMBL" id="VSSQ01000754">
    <property type="protein sequence ID" value="MPM00806.1"/>
    <property type="molecule type" value="Genomic_DNA"/>
</dbReference>
<dbReference type="Gene3D" id="3.30.420.40">
    <property type="match status" value="2"/>
</dbReference>
<name>A0A644WAH9_9ZZZZ</name>
<accession>A0A644WAH9</accession>
<feature type="domain" description="Gcp-like" evidence="1">
    <location>
        <begin position="33"/>
        <end position="196"/>
    </location>
</feature>
<dbReference type="GO" id="GO:0002949">
    <property type="term" value="P:tRNA threonylcarbamoyladenosine modification"/>
    <property type="evidence" value="ECO:0007669"/>
    <property type="project" value="InterPro"/>
</dbReference>
<dbReference type="SUPFAM" id="SSF53067">
    <property type="entry name" value="Actin-like ATPase domain"/>
    <property type="match status" value="2"/>
</dbReference>
<dbReference type="NCBIfam" id="TIGR03725">
    <property type="entry name" value="T6A_YeaZ"/>
    <property type="match status" value="1"/>
</dbReference>
<dbReference type="InterPro" id="IPR000905">
    <property type="entry name" value="Gcp-like_dom"/>
</dbReference>
<evidence type="ECO:0000259" key="1">
    <source>
        <dbReference type="Pfam" id="PF00814"/>
    </source>
</evidence>
<dbReference type="PANTHER" id="PTHR11735:SF11">
    <property type="entry name" value="TRNA THREONYLCARBAMOYLADENOSINE BIOSYNTHESIS PROTEIN TSAB"/>
    <property type="match status" value="1"/>
</dbReference>
<dbReference type="AlphaFoldDB" id="A0A644WAH9"/>
<sequence length="228" mass="25451">MILLLETSTEICSVALTKENDIVASRMISEPNSHSQKLSLLIQEVIEQAGVSYSELSAVAVSKGPGSYTGLRIGVSTAKGFAYGLDIPLISIETLRILEKGAKRKFPESGVVAMIDARRMEVYCEIYDSKGNVIKPLSADIIEEGIYDDYLNKEKDFVFVGNGAKKSMPFFSNKLNCRFEEDILLNAELMSEMALNKLENKDFEDIAYFEPYYLKDFVAIESKVKGLR</sequence>
<dbReference type="Pfam" id="PF00814">
    <property type="entry name" value="TsaD"/>
    <property type="match status" value="1"/>
</dbReference>
<dbReference type="InterPro" id="IPR022496">
    <property type="entry name" value="T6A_TsaB"/>
</dbReference>
<comment type="caution">
    <text evidence="2">The sequence shown here is derived from an EMBL/GenBank/DDBJ whole genome shotgun (WGS) entry which is preliminary data.</text>
</comment>
<proteinExistence type="predicted"/>
<dbReference type="InterPro" id="IPR043129">
    <property type="entry name" value="ATPase_NBD"/>
</dbReference>
<dbReference type="GO" id="GO:0005829">
    <property type="term" value="C:cytosol"/>
    <property type="evidence" value="ECO:0007669"/>
    <property type="project" value="TreeGrafter"/>
</dbReference>
<reference evidence="2" key="1">
    <citation type="submission" date="2019-08" db="EMBL/GenBank/DDBJ databases">
        <authorList>
            <person name="Kucharzyk K."/>
            <person name="Murdoch R.W."/>
            <person name="Higgins S."/>
            <person name="Loffler F."/>
        </authorList>
    </citation>
    <scope>NUCLEOTIDE SEQUENCE</scope>
</reference>
<evidence type="ECO:0000313" key="2">
    <source>
        <dbReference type="EMBL" id="MPM00806.1"/>
    </source>
</evidence>
<protein>
    <submittedName>
        <fullName evidence="2">tRNA threonylcarbamoyladenosine biosynthesis protein TsaB</fullName>
    </submittedName>
</protein>
<organism evidence="2">
    <name type="scientific">bioreactor metagenome</name>
    <dbReference type="NCBI Taxonomy" id="1076179"/>
    <lineage>
        <taxon>unclassified sequences</taxon>
        <taxon>metagenomes</taxon>
        <taxon>ecological metagenomes</taxon>
    </lineage>
</organism>